<feature type="compositionally biased region" description="Basic and acidic residues" evidence="1">
    <location>
        <begin position="34"/>
        <end position="43"/>
    </location>
</feature>
<evidence type="ECO:0000313" key="3">
    <source>
        <dbReference type="Proteomes" id="UP000887013"/>
    </source>
</evidence>
<reference evidence="2" key="1">
    <citation type="submission" date="2020-08" db="EMBL/GenBank/DDBJ databases">
        <title>Multicomponent nature underlies the extraordinary mechanical properties of spider dragline silk.</title>
        <authorList>
            <person name="Kono N."/>
            <person name="Nakamura H."/>
            <person name="Mori M."/>
            <person name="Yoshida Y."/>
            <person name="Ohtoshi R."/>
            <person name="Malay A.D."/>
            <person name="Moran D.A.P."/>
            <person name="Tomita M."/>
            <person name="Numata K."/>
            <person name="Arakawa K."/>
        </authorList>
    </citation>
    <scope>NUCLEOTIDE SEQUENCE</scope>
</reference>
<dbReference type="Proteomes" id="UP000887013">
    <property type="component" value="Unassembled WGS sequence"/>
</dbReference>
<sequence>MVETEVRIVSPRQDVSPSTEMALQLIPMNQPGSVRDRAKEHPTTAEAAHPAFQPWKKIQILFIALGGLVEDVANHGDPQNHVVLKPPGQDHPLIRLSIPKLRRTSLRMNIGGKRGRP</sequence>
<dbReference type="AlphaFoldDB" id="A0A8X6R0J8"/>
<comment type="caution">
    <text evidence="2">The sequence shown here is derived from an EMBL/GenBank/DDBJ whole genome shotgun (WGS) entry which is preliminary data.</text>
</comment>
<name>A0A8X6R0J8_NEPPI</name>
<dbReference type="EMBL" id="BMAW01086292">
    <property type="protein sequence ID" value="GFU46792.1"/>
    <property type="molecule type" value="Genomic_DNA"/>
</dbReference>
<feature type="region of interest" description="Disordered" evidence="1">
    <location>
        <begin position="29"/>
        <end position="50"/>
    </location>
</feature>
<protein>
    <submittedName>
        <fullName evidence="2">Uncharacterized protein</fullName>
    </submittedName>
</protein>
<gene>
    <name evidence="2" type="ORF">NPIL_415971</name>
</gene>
<evidence type="ECO:0000313" key="2">
    <source>
        <dbReference type="EMBL" id="GFU46792.1"/>
    </source>
</evidence>
<evidence type="ECO:0000256" key="1">
    <source>
        <dbReference type="SAM" id="MobiDB-lite"/>
    </source>
</evidence>
<organism evidence="2 3">
    <name type="scientific">Nephila pilipes</name>
    <name type="common">Giant wood spider</name>
    <name type="synonym">Nephila maculata</name>
    <dbReference type="NCBI Taxonomy" id="299642"/>
    <lineage>
        <taxon>Eukaryota</taxon>
        <taxon>Metazoa</taxon>
        <taxon>Ecdysozoa</taxon>
        <taxon>Arthropoda</taxon>
        <taxon>Chelicerata</taxon>
        <taxon>Arachnida</taxon>
        <taxon>Araneae</taxon>
        <taxon>Araneomorphae</taxon>
        <taxon>Entelegynae</taxon>
        <taxon>Araneoidea</taxon>
        <taxon>Nephilidae</taxon>
        <taxon>Nephila</taxon>
    </lineage>
</organism>
<keyword evidence="3" id="KW-1185">Reference proteome</keyword>
<proteinExistence type="predicted"/>
<accession>A0A8X6R0J8</accession>